<organism evidence="2 3">
    <name type="scientific">Shewanella maritima</name>
    <dbReference type="NCBI Taxonomy" id="2520507"/>
    <lineage>
        <taxon>Bacteria</taxon>
        <taxon>Pseudomonadati</taxon>
        <taxon>Pseudomonadota</taxon>
        <taxon>Gammaproteobacteria</taxon>
        <taxon>Alteromonadales</taxon>
        <taxon>Shewanellaceae</taxon>
        <taxon>Shewanella</taxon>
    </lineage>
</organism>
<dbReference type="Proteomes" id="UP000291106">
    <property type="component" value="Chromosome"/>
</dbReference>
<keyword evidence="3" id="KW-1185">Reference proteome</keyword>
<dbReference type="KEGG" id="smai:EXU30_08810"/>
<accession>A0A411PGZ4</accession>
<keyword evidence="1" id="KW-0472">Membrane</keyword>
<evidence type="ECO:0000256" key="1">
    <source>
        <dbReference type="SAM" id="Phobius"/>
    </source>
</evidence>
<evidence type="ECO:0000313" key="2">
    <source>
        <dbReference type="EMBL" id="QBF82778.1"/>
    </source>
</evidence>
<dbReference type="OrthoDB" id="5768004at2"/>
<gene>
    <name evidence="2" type="ORF">EXU30_08810</name>
</gene>
<keyword evidence="1" id="KW-1133">Transmembrane helix</keyword>
<reference evidence="2 3" key="1">
    <citation type="submission" date="2019-02" db="EMBL/GenBank/DDBJ databases">
        <title>Shewanella sp. D4-2 isolated from Dokdo Island.</title>
        <authorList>
            <person name="Baek K."/>
        </authorList>
    </citation>
    <scope>NUCLEOTIDE SEQUENCE [LARGE SCALE GENOMIC DNA]</scope>
    <source>
        <strain evidence="2 3">D4-2</strain>
    </source>
</reference>
<proteinExistence type="predicted"/>
<feature type="transmembrane region" description="Helical" evidence="1">
    <location>
        <begin position="20"/>
        <end position="40"/>
    </location>
</feature>
<dbReference type="RefSeq" id="WP_130599245.1">
    <property type="nucleotide sequence ID" value="NZ_CP036200.1"/>
</dbReference>
<evidence type="ECO:0000313" key="3">
    <source>
        <dbReference type="Proteomes" id="UP000291106"/>
    </source>
</evidence>
<name>A0A411PGZ4_9GAMM</name>
<dbReference type="AlphaFoldDB" id="A0A411PGZ4"/>
<keyword evidence="1" id="KW-0812">Transmembrane</keyword>
<dbReference type="EMBL" id="CP036200">
    <property type="protein sequence ID" value="QBF82778.1"/>
    <property type="molecule type" value="Genomic_DNA"/>
</dbReference>
<sequence length="151" mass="15520">MYLSGKSLNQLSAQRGSALVIGIFVIIVMFLLAGSLLRIVEDADEALSMEVWGTRALNSANSGADAALAQLFPLGGVVQTCAAVSASWTPPNTLGFHGCSVSISCSAATVGADTQFTINSSATCETGGCGTDDSTNCLRVNRQVEVEARGN</sequence>
<protein>
    <submittedName>
        <fullName evidence="2">MSHA biogenesis protein MshP</fullName>
    </submittedName>
</protein>